<dbReference type="RefSeq" id="WP_005937494.1">
    <property type="nucleotide sequence ID" value="NZ_ATVK01000045.1"/>
</dbReference>
<keyword evidence="2" id="KW-1185">Reference proteome</keyword>
<protein>
    <submittedName>
        <fullName evidence="1">Uncharacterized protein</fullName>
    </submittedName>
</protein>
<dbReference type="AlphaFoldDB" id="L7L720"/>
<evidence type="ECO:0000313" key="2">
    <source>
        <dbReference type="Proteomes" id="UP000053405"/>
    </source>
</evidence>
<dbReference type="Proteomes" id="UP000053405">
    <property type="component" value="Unassembled WGS sequence"/>
</dbReference>
<dbReference type="EMBL" id="BANT01000012">
    <property type="protein sequence ID" value="GAC56729.1"/>
    <property type="molecule type" value="Genomic_DNA"/>
</dbReference>
<dbReference type="eggNOG" id="COG1670">
    <property type="taxonomic scope" value="Bacteria"/>
</dbReference>
<comment type="caution">
    <text evidence="1">The sequence shown here is derived from an EMBL/GenBank/DDBJ whole genome shotgun (WGS) entry which is preliminary data.</text>
</comment>
<name>L7L720_9ACTN</name>
<dbReference type="OrthoDB" id="2061990at2"/>
<sequence>MTPVEINAGAWYLRALRADDRLSDLPALTDLSLADSAGYLAQVLAADDADLADVPEAADDPARLPVRCVWAVCIPTTGELAAVIGVRGTPERSELRGLHRPGMGAALAESAPAVLRYAQQALGLTPGSLQSAPP</sequence>
<accession>L7L720</accession>
<gene>
    <name evidence="1" type="ORF">GOHSU_12_01190</name>
</gene>
<dbReference type="STRING" id="1121927.GOHSU_12_01190"/>
<proteinExistence type="predicted"/>
<reference evidence="1 2" key="1">
    <citation type="submission" date="2012-12" db="EMBL/GenBank/DDBJ databases">
        <title>Whole genome shotgun sequence of Gordonia hirsuta NBRC 16056.</title>
        <authorList>
            <person name="Isaki-Nakamura S."/>
            <person name="Hosoyama A."/>
            <person name="Tsuchikane K."/>
            <person name="Katsumata H."/>
            <person name="Baba S."/>
            <person name="Yamazaki S."/>
            <person name="Fujita N."/>
        </authorList>
    </citation>
    <scope>NUCLEOTIDE SEQUENCE [LARGE SCALE GENOMIC DNA]</scope>
    <source>
        <strain evidence="1 2">NBRC 16056</strain>
    </source>
</reference>
<evidence type="ECO:0000313" key="1">
    <source>
        <dbReference type="EMBL" id="GAC56729.1"/>
    </source>
</evidence>
<organism evidence="1 2">
    <name type="scientific">Gordonia hirsuta DSM 44140 = NBRC 16056</name>
    <dbReference type="NCBI Taxonomy" id="1121927"/>
    <lineage>
        <taxon>Bacteria</taxon>
        <taxon>Bacillati</taxon>
        <taxon>Actinomycetota</taxon>
        <taxon>Actinomycetes</taxon>
        <taxon>Mycobacteriales</taxon>
        <taxon>Gordoniaceae</taxon>
        <taxon>Gordonia</taxon>
    </lineage>
</organism>